<evidence type="ECO:0000256" key="1">
    <source>
        <dbReference type="SAM" id="MobiDB-lite"/>
    </source>
</evidence>
<reference evidence="3" key="1">
    <citation type="journal article" date="2012" name="PLoS ONE">
        <title>The Mitochondrial Genome of the Lycophyte Huperzia squarrosa: The Most Archaic Form in Vascular Plants.</title>
        <authorList>
            <person name="Liu Y."/>
            <person name="Wang B."/>
            <person name="Cui P."/>
            <person name="Li L."/>
            <person name="Xue J.Y."/>
            <person name="Yu J."/>
            <person name="Qiu Y.L."/>
        </authorList>
    </citation>
    <scope>NUCLEOTIDE SEQUENCE</scope>
</reference>
<evidence type="ECO:0000256" key="2">
    <source>
        <dbReference type="SAM" id="Phobius"/>
    </source>
</evidence>
<dbReference type="RefSeq" id="YP_006234270.1">
    <property type="nucleotide sequence ID" value="NC_017755.1"/>
</dbReference>
<dbReference type="AlphaFoldDB" id="H9M835"/>
<dbReference type="GeneID" id="12354467"/>
<keyword evidence="2" id="KW-0812">Transmembrane</keyword>
<gene>
    <name evidence="3" type="primary">ORF161_1</name>
    <name evidence="3" type="ORF">HusqMp27</name>
</gene>
<keyword evidence="3" id="KW-0496">Mitochondrion</keyword>
<accession>H9M835</accession>
<keyword evidence="2" id="KW-0472">Membrane</keyword>
<proteinExistence type="predicted"/>
<keyword evidence="2" id="KW-1133">Transmembrane helix</keyword>
<sequence length="161" mass="18585">MKIPAPRNTNLSHYNQTYESKARRPFPSAALLTELRIIVTYAYGPHPSAWPFRNVHAQGRLPWLFSRSPSLGIGKHYTLSWNRIVRSRHSISSIVPPMMFSCAFFFTSFIDELALLKKARWIRLDRSLVVREIEKLTNTSTQLAGERTHPKHSTLQPKVRS</sequence>
<evidence type="ECO:0000313" key="3">
    <source>
        <dbReference type="EMBL" id="AEV55742.1"/>
    </source>
</evidence>
<geneLocation type="mitochondrion" evidence="3"/>
<feature type="region of interest" description="Disordered" evidence="1">
    <location>
        <begin position="140"/>
        <end position="161"/>
    </location>
</feature>
<protein>
    <submittedName>
        <fullName evidence="3">Uncharacterized protein</fullName>
    </submittedName>
</protein>
<name>H9M835_PHLSQ</name>
<dbReference type="EMBL" id="JQ002659">
    <property type="protein sequence ID" value="AEV55742.1"/>
    <property type="molecule type" value="Genomic_DNA"/>
</dbReference>
<feature type="transmembrane region" description="Helical" evidence="2">
    <location>
        <begin position="94"/>
        <end position="116"/>
    </location>
</feature>
<organism evidence="3">
    <name type="scientific">Phlegmariurus squarrosus</name>
    <name type="common">Rock tassel fern</name>
    <name type="synonym">Lycopodium squarrosum</name>
    <dbReference type="NCBI Taxonomy" id="73615"/>
    <lineage>
        <taxon>Eukaryota</taxon>
        <taxon>Viridiplantae</taxon>
        <taxon>Streptophyta</taxon>
        <taxon>Embryophyta</taxon>
        <taxon>Tracheophyta</taxon>
        <taxon>Lycopodiopsida</taxon>
        <taxon>Lycopodiales</taxon>
        <taxon>Lycopodiaceae</taxon>
        <taxon>Huperzioideae</taxon>
        <taxon>Phlegmariurus</taxon>
    </lineage>
</organism>